<name>T0GPV8_9LEPT</name>
<dbReference type="PROSITE" id="PS50088">
    <property type="entry name" value="ANK_REPEAT"/>
    <property type="match status" value="1"/>
</dbReference>
<evidence type="ECO:0000313" key="2">
    <source>
        <dbReference type="EMBL" id="EQA69441.1"/>
    </source>
</evidence>
<accession>T0GPV8</accession>
<dbReference type="SMART" id="SM00248">
    <property type="entry name" value="ANK"/>
    <property type="match status" value="2"/>
</dbReference>
<dbReference type="Proteomes" id="UP000015442">
    <property type="component" value="Unassembled WGS sequence"/>
</dbReference>
<dbReference type="Pfam" id="PF00023">
    <property type="entry name" value="Ank"/>
    <property type="match status" value="1"/>
</dbReference>
<dbReference type="RefSeq" id="WP_017214794.1">
    <property type="nucleotide sequence ID" value="NZ_AKWY02000034.1"/>
</dbReference>
<dbReference type="AlphaFoldDB" id="T0GPV8"/>
<evidence type="ECO:0000256" key="1">
    <source>
        <dbReference type="PROSITE-ProRule" id="PRU00023"/>
    </source>
</evidence>
<proteinExistence type="predicted"/>
<dbReference type="InterPro" id="IPR002110">
    <property type="entry name" value="Ankyrin_rpt"/>
</dbReference>
<dbReference type="InterPro" id="IPR036770">
    <property type="entry name" value="Ankyrin_rpt-contain_sf"/>
</dbReference>
<dbReference type="SUPFAM" id="SSF48403">
    <property type="entry name" value="Ankyrin repeat"/>
    <property type="match status" value="1"/>
</dbReference>
<comment type="caution">
    <text evidence="2">The sequence shown here is derived from an EMBL/GenBank/DDBJ whole genome shotgun (WGS) entry which is preliminary data.</text>
</comment>
<sequence>MESNLYNSKLLREAEQSNPQISKIKNLLNEGANINCYALNKGAKNNWSNTPLHISVNSGNIDIIEELIQLGADVNSKNQKDSHLHLKFLGAEKKV</sequence>
<evidence type="ECO:0000313" key="3">
    <source>
        <dbReference type="Proteomes" id="UP000015442"/>
    </source>
</evidence>
<dbReference type="GeneID" id="62532754"/>
<gene>
    <name evidence="2" type="ORF">LEP1GSC059_2003</name>
</gene>
<dbReference type="EMBL" id="AKWY02000034">
    <property type="protein sequence ID" value="EQA69441.1"/>
    <property type="molecule type" value="Genomic_DNA"/>
</dbReference>
<protein>
    <submittedName>
        <fullName evidence="2">Ankyrin repeat protein</fullName>
    </submittedName>
</protein>
<keyword evidence="1" id="KW-0040">ANK repeat</keyword>
<dbReference type="Gene3D" id="1.25.40.20">
    <property type="entry name" value="Ankyrin repeat-containing domain"/>
    <property type="match status" value="1"/>
</dbReference>
<feature type="repeat" description="ANK" evidence="1">
    <location>
        <begin position="47"/>
        <end position="79"/>
    </location>
</feature>
<organism evidence="2 3">
    <name type="scientific">Leptospira noguchii serovar Panama str. CZ214</name>
    <dbReference type="NCBI Taxonomy" id="1001595"/>
    <lineage>
        <taxon>Bacteria</taxon>
        <taxon>Pseudomonadati</taxon>
        <taxon>Spirochaetota</taxon>
        <taxon>Spirochaetia</taxon>
        <taxon>Leptospirales</taxon>
        <taxon>Leptospiraceae</taxon>
        <taxon>Leptospira</taxon>
    </lineage>
</organism>
<reference evidence="2 3" key="1">
    <citation type="submission" date="2013-05" db="EMBL/GenBank/DDBJ databases">
        <authorList>
            <person name="Harkins D.M."/>
            <person name="Durkin A.S."/>
            <person name="Brinkac L.M."/>
            <person name="Haft D.H."/>
            <person name="Selengut J.D."/>
            <person name="Sanka R."/>
            <person name="DePew J."/>
            <person name="Purushe J."/>
            <person name="Hartskeerl R.A."/>
            <person name="Ahmed A."/>
            <person name="van der Linden H."/>
            <person name="Goris M.G.A."/>
            <person name="Vinetz J.M."/>
            <person name="Sutton G.G."/>
            <person name="Nierman W.C."/>
            <person name="Fouts D.E."/>
        </authorList>
    </citation>
    <scope>NUCLEOTIDE SEQUENCE [LARGE SCALE GENOMIC DNA]</scope>
    <source>
        <strain evidence="2 3">CZ214</strain>
    </source>
</reference>
<dbReference type="PROSITE" id="PS50297">
    <property type="entry name" value="ANK_REP_REGION"/>
    <property type="match status" value="1"/>
</dbReference>